<comment type="caution">
    <text evidence="2">The sequence shown here is derived from an EMBL/GenBank/DDBJ whole genome shotgun (WGS) entry which is preliminary data.</text>
</comment>
<dbReference type="Proteomes" id="UP001150924">
    <property type="component" value="Unassembled WGS sequence"/>
</dbReference>
<gene>
    <name evidence="2" type="ORF">OV079_53065</name>
</gene>
<organism evidence="2 3">
    <name type="scientific">Nannocystis pusilla</name>
    <dbReference type="NCBI Taxonomy" id="889268"/>
    <lineage>
        <taxon>Bacteria</taxon>
        <taxon>Pseudomonadati</taxon>
        <taxon>Myxococcota</taxon>
        <taxon>Polyangia</taxon>
        <taxon>Nannocystales</taxon>
        <taxon>Nannocystaceae</taxon>
        <taxon>Nannocystis</taxon>
    </lineage>
</organism>
<accession>A0A9X3J4A8</accession>
<evidence type="ECO:0000256" key="1">
    <source>
        <dbReference type="SAM" id="MobiDB-lite"/>
    </source>
</evidence>
<dbReference type="AntiFam" id="ANF00178">
    <property type="entry name" value="Shadow ORF (opposite dhbF)"/>
</dbReference>
<protein>
    <submittedName>
        <fullName evidence="2">Uncharacterized protein</fullName>
    </submittedName>
</protein>
<feature type="compositionally biased region" description="Basic and acidic residues" evidence="1">
    <location>
        <begin position="27"/>
        <end position="36"/>
    </location>
</feature>
<dbReference type="EMBL" id="JAPNKE010000002">
    <property type="protein sequence ID" value="MCY1014110.1"/>
    <property type="molecule type" value="Genomic_DNA"/>
</dbReference>
<dbReference type="AlphaFoldDB" id="A0A9X3J4A8"/>
<reference evidence="2" key="1">
    <citation type="submission" date="2022-11" db="EMBL/GenBank/DDBJ databases">
        <title>Minimal conservation of predation-associated metabolite biosynthetic gene clusters underscores biosynthetic potential of Myxococcota including descriptions for ten novel species: Archangium lansinium sp. nov., Myxococcus landrumus sp. nov., Nannocystis bai.</title>
        <authorList>
            <person name="Ahearne A."/>
            <person name="Stevens C."/>
            <person name="Phillips K."/>
        </authorList>
    </citation>
    <scope>NUCLEOTIDE SEQUENCE</scope>
    <source>
        <strain evidence="2">Na p29</strain>
    </source>
</reference>
<evidence type="ECO:0000313" key="2">
    <source>
        <dbReference type="EMBL" id="MCY1014110.1"/>
    </source>
</evidence>
<proteinExistence type="predicted"/>
<name>A0A9X3J4A8_9BACT</name>
<sequence length="86" mass="8891">MVAQGDEVERRAGGDVGDEAPVPGDIFTHDRGGGGDRRVLGQDGLDLAELDPHPAQLHLGIAAADVLEVAVEVAAPDRRCGTSVRP</sequence>
<keyword evidence="3" id="KW-1185">Reference proteome</keyword>
<evidence type="ECO:0000313" key="3">
    <source>
        <dbReference type="Proteomes" id="UP001150924"/>
    </source>
</evidence>
<feature type="region of interest" description="Disordered" evidence="1">
    <location>
        <begin position="1"/>
        <end position="36"/>
    </location>
</feature>